<feature type="transmembrane region" description="Helical" evidence="1">
    <location>
        <begin position="174"/>
        <end position="195"/>
    </location>
</feature>
<organism evidence="2 3">
    <name type="scientific">Phytophthora sojae (strain P6497)</name>
    <name type="common">Soybean stem and root rot agent</name>
    <name type="synonym">Phytophthora megasperma f. sp. glycines</name>
    <dbReference type="NCBI Taxonomy" id="1094619"/>
    <lineage>
        <taxon>Eukaryota</taxon>
        <taxon>Sar</taxon>
        <taxon>Stramenopiles</taxon>
        <taxon>Oomycota</taxon>
        <taxon>Peronosporomycetes</taxon>
        <taxon>Peronosporales</taxon>
        <taxon>Peronosporaceae</taxon>
        <taxon>Phytophthora</taxon>
    </lineage>
</organism>
<evidence type="ECO:0000313" key="2">
    <source>
        <dbReference type="EMBL" id="EGZ21653.1"/>
    </source>
</evidence>
<keyword evidence="1" id="KW-1133">Transmembrane helix</keyword>
<feature type="transmembrane region" description="Helical" evidence="1">
    <location>
        <begin position="46"/>
        <end position="68"/>
    </location>
</feature>
<dbReference type="Proteomes" id="UP000002640">
    <property type="component" value="Unassembled WGS sequence"/>
</dbReference>
<sequence length="502" mass="57123">MRTLRRYLRRTAKFFVSFQVELRGHYSVNRMRNFDDYHRTSSTFRALFLCFILPFPCLIVLSMVDAAPLAPPSSSSRDNYMFWIRDCILVVLLTRAIIEQISINVPGLHMTSMQRLVLSVAATLVATAYRMVCSRLIGFPLPFQLVFGIPVWLAPLVICFVGFFGSILKRDRVLLWELIMAIVVLNCQILLTFAYPIDFYGFQSVGESGQRYYVMLLPIMKILAKNLISGTLGTKYDLLPQIMIFNVDVFNALYVSSSMQTSNSITTTFVMVMLDAVQALISLSDISGFMRHIVLLRRKIPDRHLLKSVSFVDIALQIIKEDDQAMSHLDSCRYSSAVAVLRRKLSSESSFIFRRTSDASKNAKRVVPTSARGVAVMVAPVSHPPVPPKQDATDPRSSMLNVFSSKERKLFVHKTAQVLFTTEFVMLVEYTEVIFLSLLVIGFVLQRKLGISMLRLISFVLDKGWRMVQANLCLWIFFTVESSLEHSGNDYSLSFSWLHEKN</sequence>
<accession>G4Z5H5</accession>
<gene>
    <name evidence="2" type="ORF">PHYSODRAFT_329577</name>
</gene>
<dbReference type="AlphaFoldDB" id="G4Z5H5"/>
<keyword evidence="1" id="KW-0812">Transmembrane</keyword>
<keyword evidence="3" id="KW-1185">Reference proteome</keyword>
<dbReference type="InParanoid" id="G4Z5H5"/>
<evidence type="ECO:0000313" key="3">
    <source>
        <dbReference type="Proteomes" id="UP000002640"/>
    </source>
</evidence>
<keyword evidence="1" id="KW-0472">Membrane</keyword>
<evidence type="ECO:0000256" key="1">
    <source>
        <dbReference type="SAM" id="Phobius"/>
    </source>
</evidence>
<name>G4Z5H5_PHYSP</name>
<dbReference type="RefSeq" id="XP_009524370.1">
    <property type="nucleotide sequence ID" value="XM_009526075.1"/>
</dbReference>
<dbReference type="KEGG" id="psoj:PHYSODRAFT_329577"/>
<protein>
    <submittedName>
        <fullName evidence="2">Uncharacterized protein</fullName>
    </submittedName>
</protein>
<feature type="transmembrane region" description="Helical" evidence="1">
    <location>
        <begin position="424"/>
        <end position="445"/>
    </location>
</feature>
<feature type="transmembrane region" description="Helical" evidence="1">
    <location>
        <begin position="143"/>
        <end position="167"/>
    </location>
</feature>
<feature type="transmembrane region" description="Helical" evidence="1">
    <location>
        <begin position="118"/>
        <end position="137"/>
    </location>
</feature>
<dbReference type="EMBL" id="JH159153">
    <property type="protein sequence ID" value="EGZ21653.1"/>
    <property type="molecule type" value="Genomic_DNA"/>
</dbReference>
<dbReference type="GeneID" id="20645966"/>
<proteinExistence type="predicted"/>
<reference evidence="2 3" key="1">
    <citation type="journal article" date="2006" name="Science">
        <title>Phytophthora genome sequences uncover evolutionary origins and mechanisms of pathogenesis.</title>
        <authorList>
            <person name="Tyler B.M."/>
            <person name="Tripathy S."/>
            <person name="Zhang X."/>
            <person name="Dehal P."/>
            <person name="Jiang R.H."/>
            <person name="Aerts A."/>
            <person name="Arredondo F.D."/>
            <person name="Baxter L."/>
            <person name="Bensasson D."/>
            <person name="Beynon J.L."/>
            <person name="Chapman J."/>
            <person name="Damasceno C.M."/>
            <person name="Dorrance A.E."/>
            <person name="Dou D."/>
            <person name="Dickerman A.W."/>
            <person name="Dubchak I.L."/>
            <person name="Garbelotto M."/>
            <person name="Gijzen M."/>
            <person name="Gordon S.G."/>
            <person name="Govers F."/>
            <person name="Grunwald N.J."/>
            <person name="Huang W."/>
            <person name="Ivors K.L."/>
            <person name="Jones R.W."/>
            <person name="Kamoun S."/>
            <person name="Krampis K."/>
            <person name="Lamour K.H."/>
            <person name="Lee M.K."/>
            <person name="McDonald W.H."/>
            <person name="Medina M."/>
            <person name="Meijer H.J."/>
            <person name="Nordberg E.K."/>
            <person name="Maclean D.J."/>
            <person name="Ospina-Giraldo M.D."/>
            <person name="Morris P.F."/>
            <person name="Phuntumart V."/>
            <person name="Putnam N.H."/>
            <person name="Rash S."/>
            <person name="Rose J.K."/>
            <person name="Sakihama Y."/>
            <person name="Salamov A.A."/>
            <person name="Savidor A."/>
            <person name="Scheuring C.F."/>
            <person name="Smith B.M."/>
            <person name="Sobral B.W."/>
            <person name="Terry A."/>
            <person name="Torto-Alalibo T.A."/>
            <person name="Win J."/>
            <person name="Xu Z."/>
            <person name="Zhang H."/>
            <person name="Grigoriev I.V."/>
            <person name="Rokhsar D.S."/>
            <person name="Boore J.L."/>
        </authorList>
    </citation>
    <scope>NUCLEOTIDE SEQUENCE [LARGE SCALE GENOMIC DNA]</scope>
    <source>
        <strain evidence="2 3">P6497</strain>
    </source>
</reference>
<feature type="transmembrane region" description="Helical" evidence="1">
    <location>
        <begin position="80"/>
        <end position="98"/>
    </location>
</feature>